<organism evidence="9 10">
    <name type="scientific">Kipferlia bialata</name>
    <dbReference type="NCBI Taxonomy" id="797122"/>
    <lineage>
        <taxon>Eukaryota</taxon>
        <taxon>Metamonada</taxon>
        <taxon>Carpediemonas-like organisms</taxon>
        <taxon>Kipferlia</taxon>
    </lineage>
</organism>
<keyword evidence="5 7" id="KW-0378">Hydrolase</keyword>
<feature type="domain" description="Alpha galactosidase C-terminal" evidence="8">
    <location>
        <begin position="107"/>
        <end position="192"/>
    </location>
</feature>
<gene>
    <name evidence="9" type="ORF">KIPB_002937</name>
</gene>
<evidence type="ECO:0000256" key="6">
    <source>
        <dbReference type="ARBA" id="ARBA00023295"/>
    </source>
</evidence>
<comment type="catalytic activity">
    <reaction evidence="1 7">
        <text>Hydrolysis of terminal, non-reducing alpha-D-galactose residues in alpha-D-galactosides, including galactose oligosaccharides, galactomannans and galactolipids.</text>
        <dbReference type="EC" id="3.2.1.22"/>
    </reaction>
</comment>
<dbReference type="SUPFAM" id="SSF51445">
    <property type="entry name" value="(Trans)glycosidases"/>
    <property type="match status" value="1"/>
</dbReference>
<evidence type="ECO:0000256" key="5">
    <source>
        <dbReference type="ARBA" id="ARBA00022801"/>
    </source>
</evidence>
<reference evidence="9 10" key="1">
    <citation type="journal article" date="2018" name="PLoS ONE">
        <title>The draft genome of Kipferlia bialata reveals reductive genome evolution in fornicate parasites.</title>
        <authorList>
            <person name="Tanifuji G."/>
            <person name="Takabayashi S."/>
            <person name="Kume K."/>
            <person name="Takagi M."/>
            <person name="Nakayama T."/>
            <person name="Kamikawa R."/>
            <person name="Inagaki Y."/>
            <person name="Hashimoto T."/>
        </authorList>
    </citation>
    <scope>NUCLEOTIDE SEQUENCE [LARGE SCALE GENOMIC DNA]</scope>
    <source>
        <strain evidence="9">NY0173</strain>
    </source>
</reference>
<keyword evidence="10" id="KW-1185">Reference proteome</keyword>
<evidence type="ECO:0000256" key="1">
    <source>
        <dbReference type="ARBA" id="ARBA00001255"/>
    </source>
</evidence>
<dbReference type="Pfam" id="PF16499">
    <property type="entry name" value="Melibiase_2"/>
    <property type="match status" value="1"/>
</dbReference>
<dbReference type="InterPro" id="IPR041233">
    <property type="entry name" value="Melibiase_C"/>
</dbReference>
<evidence type="ECO:0000256" key="2">
    <source>
        <dbReference type="ARBA" id="ARBA00009743"/>
    </source>
</evidence>
<keyword evidence="7" id="KW-1015">Disulfide bond</keyword>
<dbReference type="AlphaFoldDB" id="A0A9K3CRE6"/>
<dbReference type="Proteomes" id="UP000265618">
    <property type="component" value="Unassembled WGS sequence"/>
</dbReference>
<evidence type="ECO:0000256" key="3">
    <source>
        <dbReference type="ARBA" id="ARBA00012755"/>
    </source>
</evidence>
<comment type="caution">
    <text evidence="9">The sequence shown here is derived from an EMBL/GenBank/DDBJ whole genome shotgun (WGS) entry which is preliminary data.</text>
</comment>
<accession>A0A9K3CRE6</accession>
<dbReference type="Gene3D" id="2.60.40.1180">
    <property type="entry name" value="Golgi alpha-mannosidase II"/>
    <property type="match status" value="1"/>
</dbReference>
<feature type="non-terminal residue" evidence="9">
    <location>
        <position position="194"/>
    </location>
</feature>
<dbReference type="GO" id="GO:0004557">
    <property type="term" value="F:alpha-galactosidase activity"/>
    <property type="evidence" value="ECO:0007669"/>
    <property type="project" value="UniProtKB-EC"/>
</dbReference>
<dbReference type="EMBL" id="BDIP01000528">
    <property type="protein sequence ID" value="GIQ81894.1"/>
    <property type="molecule type" value="Genomic_DNA"/>
</dbReference>
<keyword evidence="6 7" id="KW-0326">Glycosidase</keyword>
<evidence type="ECO:0000256" key="4">
    <source>
        <dbReference type="ARBA" id="ARBA00022729"/>
    </source>
</evidence>
<dbReference type="OrthoDB" id="5795902at2759"/>
<evidence type="ECO:0000313" key="10">
    <source>
        <dbReference type="Proteomes" id="UP000265618"/>
    </source>
</evidence>
<proteinExistence type="inferred from homology"/>
<dbReference type="Gene3D" id="3.20.20.70">
    <property type="entry name" value="Aldolase class I"/>
    <property type="match status" value="1"/>
</dbReference>
<dbReference type="Pfam" id="PF17801">
    <property type="entry name" value="Melibiase_C"/>
    <property type="match status" value="1"/>
</dbReference>
<sequence length="194" mass="21231">EGERERGRESAWNDPDMLEIGVADLSVSAWNDPDMLEVGVADSSEAEMRTHFSLWCLYSAPLILGLNVTEAAESPFTLDLLTNQDLLDIDRDPLGIGADVVVDDIVEGGFEVWMKPMQDGYAFGLFARTQHPGEAAKPGHTVYVHADLLGLAGLDTPSATVLDVFAGTTFTVYQGQEVGMILEEHDTWVLRVYT</sequence>
<dbReference type="PANTHER" id="PTHR11452">
    <property type="entry name" value="ALPHA-GALACTOSIDASE/ALPHA-N-ACETYLGALACTOSAMINIDASE"/>
    <property type="match status" value="1"/>
</dbReference>
<name>A0A9K3CRE6_9EUKA</name>
<evidence type="ECO:0000313" key="9">
    <source>
        <dbReference type="EMBL" id="GIQ81894.1"/>
    </source>
</evidence>
<evidence type="ECO:0000256" key="7">
    <source>
        <dbReference type="RuleBase" id="RU361168"/>
    </source>
</evidence>
<evidence type="ECO:0000259" key="8">
    <source>
        <dbReference type="Pfam" id="PF17801"/>
    </source>
</evidence>
<protein>
    <recommendedName>
        <fullName evidence="3 7">Alpha-galactosidase</fullName>
        <ecNumber evidence="3 7">3.2.1.22</ecNumber>
    </recommendedName>
    <alternativeName>
        <fullName evidence="7">Melibiase</fullName>
    </alternativeName>
</protein>
<dbReference type="PRINTS" id="PR00740">
    <property type="entry name" value="GLHYDRLASE27"/>
</dbReference>
<keyword evidence="4" id="KW-0732">Signal</keyword>
<dbReference type="InterPro" id="IPR017853">
    <property type="entry name" value="GH"/>
</dbReference>
<dbReference type="GO" id="GO:0005975">
    <property type="term" value="P:carbohydrate metabolic process"/>
    <property type="evidence" value="ECO:0007669"/>
    <property type="project" value="InterPro"/>
</dbReference>
<comment type="similarity">
    <text evidence="2 7">Belongs to the glycosyl hydrolase 27 family.</text>
</comment>
<dbReference type="PANTHER" id="PTHR11452:SF75">
    <property type="entry name" value="ALPHA-GALACTOSIDASE MEL1"/>
    <property type="match status" value="1"/>
</dbReference>
<dbReference type="InterPro" id="IPR013785">
    <property type="entry name" value="Aldolase_TIM"/>
</dbReference>
<dbReference type="InterPro" id="IPR013780">
    <property type="entry name" value="Glyco_hydro_b"/>
</dbReference>
<dbReference type="InterPro" id="IPR002241">
    <property type="entry name" value="Glyco_hydro_27"/>
</dbReference>
<dbReference type="EC" id="3.2.1.22" evidence="3 7"/>